<keyword evidence="4 11" id="KW-0589">Pheromone response</keyword>
<dbReference type="Gene3D" id="1.20.1070.10">
    <property type="entry name" value="Rhodopsin 7-helix transmembrane proteins"/>
    <property type="match status" value="1"/>
</dbReference>
<reference evidence="13" key="3">
    <citation type="submission" date="2025-09" db="UniProtKB">
        <authorList>
            <consortium name="Ensembl"/>
        </authorList>
    </citation>
    <scope>IDENTIFICATION</scope>
</reference>
<dbReference type="PANTHER" id="PTHR24062">
    <property type="entry name" value="VOMERONASAL TYPE-1 RECEPTOR"/>
    <property type="match status" value="1"/>
</dbReference>
<evidence type="ECO:0000256" key="7">
    <source>
        <dbReference type="ARBA" id="ARBA00023040"/>
    </source>
</evidence>
<dbReference type="InterPro" id="IPR017452">
    <property type="entry name" value="GPCR_Rhodpsn_7TM"/>
</dbReference>
<keyword evidence="10 11" id="KW-0807">Transducer</keyword>
<keyword evidence="14" id="KW-1185">Reference proteome</keyword>
<dbReference type="FunFam" id="1.20.1070.10:FF:000300">
    <property type="entry name" value="Vomeronasal type-1 receptor"/>
    <property type="match status" value="1"/>
</dbReference>
<evidence type="ECO:0000256" key="1">
    <source>
        <dbReference type="ARBA" id="ARBA00004651"/>
    </source>
</evidence>
<dbReference type="FunCoup" id="H3BH61">
    <property type="interactions" value="3"/>
</dbReference>
<sequence>MDLRAIMKATSFLVLTVIGIPGNFTVLAVFSHIAFTEYKLLPTDIIVTNLALVNFILVISRGFPQILTAFQLRNLFDTFGCKLIIFAFRIARALSISMTFLLSASQSVTISPATSRLSFLKQRLPKYLWPLIVFFWLLSGATSVTSILYSTADPNSTASQFTFNLEYCYVAFPGKDAYEGNGTMYVSRDLTFVILMALASIYILFVLYRHSQQVKSIRNPNRNQGTSAESRAAKTVVTLVALYVIFFGVDNLIWIYSISISRVSPMISDIRVFFSSLYATVSPIVIICSNKKIINKLYCTRRNQVSQAVEIIFTTV</sequence>
<name>H3BH61_LATCH</name>
<comment type="similarity">
    <text evidence="2 11">Belongs to the G-protein coupled receptor 1 family.</text>
</comment>
<proteinExistence type="inferred from homology"/>
<dbReference type="Proteomes" id="UP000008672">
    <property type="component" value="Unassembled WGS sequence"/>
</dbReference>
<feature type="transmembrane region" description="Helical" evidence="11">
    <location>
        <begin position="127"/>
        <end position="149"/>
    </location>
</feature>
<evidence type="ECO:0000256" key="3">
    <source>
        <dbReference type="ARBA" id="ARBA00022475"/>
    </source>
</evidence>
<keyword evidence="8 11" id="KW-0472">Membrane</keyword>
<keyword evidence="6 11" id="KW-1133">Transmembrane helix</keyword>
<reference evidence="14" key="1">
    <citation type="submission" date="2011-08" db="EMBL/GenBank/DDBJ databases">
        <title>The draft genome of Latimeria chalumnae.</title>
        <authorList>
            <person name="Di Palma F."/>
            <person name="Alfoldi J."/>
            <person name="Johnson J."/>
            <person name="Berlin A."/>
            <person name="Gnerre S."/>
            <person name="Jaffe D."/>
            <person name="MacCallum I."/>
            <person name="Young S."/>
            <person name="Walker B.J."/>
            <person name="Lander E."/>
            <person name="Lindblad-Toh K."/>
        </authorList>
    </citation>
    <scope>NUCLEOTIDE SEQUENCE [LARGE SCALE GENOMIC DNA]</scope>
    <source>
        <strain evidence="14">Wild caught</strain>
    </source>
</reference>
<evidence type="ECO:0000256" key="10">
    <source>
        <dbReference type="ARBA" id="ARBA00023224"/>
    </source>
</evidence>
<feature type="transmembrane region" description="Helical" evidence="11">
    <location>
        <begin position="270"/>
        <end position="288"/>
    </location>
</feature>
<keyword evidence="9 11" id="KW-0675">Receptor</keyword>
<evidence type="ECO:0000259" key="12">
    <source>
        <dbReference type="PROSITE" id="PS50262"/>
    </source>
</evidence>
<evidence type="ECO:0000256" key="11">
    <source>
        <dbReference type="RuleBase" id="RU364061"/>
    </source>
</evidence>
<dbReference type="Pfam" id="PF03402">
    <property type="entry name" value="V1R"/>
    <property type="match status" value="1"/>
</dbReference>
<dbReference type="GO" id="GO:0005886">
    <property type="term" value="C:plasma membrane"/>
    <property type="evidence" value="ECO:0007669"/>
    <property type="project" value="UniProtKB-SubCell"/>
</dbReference>
<organism evidence="13 14">
    <name type="scientific">Latimeria chalumnae</name>
    <name type="common">Coelacanth</name>
    <dbReference type="NCBI Taxonomy" id="7897"/>
    <lineage>
        <taxon>Eukaryota</taxon>
        <taxon>Metazoa</taxon>
        <taxon>Chordata</taxon>
        <taxon>Craniata</taxon>
        <taxon>Vertebrata</taxon>
        <taxon>Euteleostomi</taxon>
        <taxon>Coelacanthiformes</taxon>
        <taxon>Coelacanthidae</taxon>
        <taxon>Latimeria</taxon>
    </lineage>
</organism>
<evidence type="ECO:0000313" key="14">
    <source>
        <dbReference type="Proteomes" id="UP000008672"/>
    </source>
</evidence>
<accession>H3BH61</accession>
<dbReference type="GO" id="GO:0016503">
    <property type="term" value="F:pheromone receptor activity"/>
    <property type="evidence" value="ECO:0007669"/>
    <property type="project" value="InterPro"/>
</dbReference>
<comment type="subcellular location">
    <subcellularLocation>
        <location evidence="1 11">Cell membrane</location>
        <topology evidence="1 11">Multi-pass membrane protein</topology>
    </subcellularLocation>
</comment>
<dbReference type="GO" id="GO:0019236">
    <property type="term" value="P:response to pheromone"/>
    <property type="evidence" value="ECO:0007669"/>
    <property type="project" value="UniProtKB-KW"/>
</dbReference>
<evidence type="ECO:0000256" key="5">
    <source>
        <dbReference type="ARBA" id="ARBA00022692"/>
    </source>
</evidence>
<feature type="transmembrane region" description="Helical" evidence="11">
    <location>
        <begin position="12"/>
        <end position="35"/>
    </location>
</feature>
<evidence type="ECO:0000256" key="2">
    <source>
        <dbReference type="ARBA" id="ARBA00010663"/>
    </source>
</evidence>
<feature type="transmembrane region" description="Helical" evidence="11">
    <location>
        <begin position="236"/>
        <end position="258"/>
    </location>
</feature>
<dbReference type="Ensembl" id="ENSLACT00000021373.1">
    <property type="protein sequence ID" value="ENSLACP00000021232.1"/>
    <property type="gene ID" value="ENSLACG00000018654.1"/>
</dbReference>
<dbReference type="HOGENOM" id="CLU_058641_2_0_1"/>
<keyword evidence="3 11" id="KW-1003">Cell membrane</keyword>
<dbReference type="PRINTS" id="PR01534">
    <property type="entry name" value="VOMERONASL1R"/>
</dbReference>
<dbReference type="EMBL" id="AFYH01009448">
    <property type="status" value="NOT_ANNOTATED_CDS"/>
    <property type="molecule type" value="Genomic_DNA"/>
</dbReference>
<keyword evidence="7 11" id="KW-0297">G-protein coupled receptor</keyword>
<feature type="transmembrane region" description="Helical" evidence="11">
    <location>
        <begin position="41"/>
        <end position="60"/>
    </location>
</feature>
<dbReference type="AlphaFoldDB" id="H3BH61"/>
<evidence type="ECO:0000256" key="4">
    <source>
        <dbReference type="ARBA" id="ARBA00022507"/>
    </source>
</evidence>
<dbReference type="SUPFAM" id="SSF81321">
    <property type="entry name" value="Family A G protein-coupled receptor-like"/>
    <property type="match status" value="1"/>
</dbReference>
<feature type="transmembrane region" description="Helical" evidence="11">
    <location>
        <begin position="190"/>
        <end position="208"/>
    </location>
</feature>
<evidence type="ECO:0000256" key="8">
    <source>
        <dbReference type="ARBA" id="ARBA00023136"/>
    </source>
</evidence>
<reference evidence="13" key="2">
    <citation type="submission" date="2025-08" db="UniProtKB">
        <authorList>
            <consortium name="Ensembl"/>
        </authorList>
    </citation>
    <scope>IDENTIFICATION</scope>
</reference>
<evidence type="ECO:0000256" key="6">
    <source>
        <dbReference type="ARBA" id="ARBA00022989"/>
    </source>
</evidence>
<protein>
    <recommendedName>
        <fullName evidence="11">Vomeronasal type-1 receptor</fullName>
    </recommendedName>
</protein>
<dbReference type="InParanoid" id="H3BH61"/>
<keyword evidence="5 11" id="KW-0812">Transmembrane</keyword>
<dbReference type="InterPro" id="IPR004072">
    <property type="entry name" value="Vmron_rcpt_1"/>
</dbReference>
<evidence type="ECO:0000313" key="13">
    <source>
        <dbReference type="Ensembl" id="ENSLACP00000021232.1"/>
    </source>
</evidence>
<feature type="domain" description="G-protein coupled receptors family 1 profile" evidence="12">
    <location>
        <begin position="22"/>
        <end position="286"/>
    </location>
</feature>
<dbReference type="GeneTree" id="ENSGT01030000234553"/>
<dbReference type="OMA" id="DLKYCFE"/>
<evidence type="ECO:0000256" key="9">
    <source>
        <dbReference type="ARBA" id="ARBA00023170"/>
    </source>
</evidence>
<dbReference type="PROSITE" id="PS50262">
    <property type="entry name" value="G_PROTEIN_RECEP_F1_2"/>
    <property type="match status" value="1"/>
</dbReference>